<comment type="subcellular location">
    <subcellularLocation>
        <location evidence="1">Membrane</location>
        <topology evidence="1">Multi-pass membrane protein</topology>
    </subcellularLocation>
</comment>
<feature type="transmembrane region" description="Helical" evidence="6">
    <location>
        <begin position="362"/>
        <end position="382"/>
    </location>
</feature>
<feature type="transmembrane region" description="Helical" evidence="6">
    <location>
        <begin position="92"/>
        <end position="115"/>
    </location>
</feature>
<dbReference type="AlphaFoldDB" id="A0A6A6NC35"/>
<dbReference type="GO" id="GO:0022857">
    <property type="term" value="F:transmembrane transporter activity"/>
    <property type="evidence" value="ECO:0007669"/>
    <property type="project" value="InterPro"/>
</dbReference>
<dbReference type="InterPro" id="IPR002156">
    <property type="entry name" value="RNaseH_domain"/>
</dbReference>
<evidence type="ECO:0000256" key="1">
    <source>
        <dbReference type="ARBA" id="ARBA00004141"/>
    </source>
</evidence>
<accession>A0A6A6NC35</accession>
<feature type="transmembrane region" description="Helical" evidence="6">
    <location>
        <begin position="65"/>
        <end position="85"/>
    </location>
</feature>
<organism evidence="8 9">
    <name type="scientific">Hevea brasiliensis</name>
    <name type="common">Para rubber tree</name>
    <name type="synonym">Siphonia brasiliensis</name>
    <dbReference type="NCBI Taxonomy" id="3981"/>
    <lineage>
        <taxon>Eukaryota</taxon>
        <taxon>Viridiplantae</taxon>
        <taxon>Streptophyta</taxon>
        <taxon>Embryophyta</taxon>
        <taxon>Tracheophyta</taxon>
        <taxon>Spermatophyta</taxon>
        <taxon>Magnoliopsida</taxon>
        <taxon>eudicotyledons</taxon>
        <taxon>Gunneridae</taxon>
        <taxon>Pentapetalae</taxon>
        <taxon>rosids</taxon>
        <taxon>fabids</taxon>
        <taxon>Malpighiales</taxon>
        <taxon>Euphorbiaceae</taxon>
        <taxon>Crotonoideae</taxon>
        <taxon>Micrandreae</taxon>
        <taxon>Hevea</taxon>
    </lineage>
</organism>
<dbReference type="GO" id="GO:0004523">
    <property type="term" value="F:RNA-DNA hybrid ribonuclease activity"/>
    <property type="evidence" value="ECO:0007669"/>
    <property type="project" value="InterPro"/>
</dbReference>
<keyword evidence="5 6" id="KW-0472">Membrane</keyword>
<dbReference type="InterPro" id="IPR000109">
    <property type="entry name" value="POT_fam"/>
</dbReference>
<dbReference type="GO" id="GO:0016020">
    <property type="term" value="C:membrane"/>
    <property type="evidence" value="ECO:0007669"/>
    <property type="project" value="UniProtKB-SubCell"/>
</dbReference>
<evidence type="ECO:0000256" key="5">
    <source>
        <dbReference type="ARBA" id="ARBA00023136"/>
    </source>
</evidence>
<feature type="transmembrane region" description="Helical" evidence="6">
    <location>
        <begin position="482"/>
        <end position="502"/>
    </location>
</feature>
<evidence type="ECO:0000256" key="2">
    <source>
        <dbReference type="ARBA" id="ARBA00005982"/>
    </source>
</evidence>
<feature type="transmembrane region" description="Helical" evidence="6">
    <location>
        <begin position="135"/>
        <end position="154"/>
    </location>
</feature>
<evidence type="ECO:0000256" key="3">
    <source>
        <dbReference type="ARBA" id="ARBA00022692"/>
    </source>
</evidence>
<dbReference type="Proteomes" id="UP000467840">
    <property type="component" value="Chromosome 11"/>
</dbReference>
<dbReference type="Gene3D" id="1.20.1250.20">
    <property type="entry name" value="MFS general substrate transporter like domains"/>
    <property type="match status" value="1"/>
</dbReference>
<gene>
    <name evidence="8" type="ORF">GH714_003328</name>
</gene>
<dbReference type="GO" id="GO:0006857">
    <property type="term" value="P:oligopeptide transport"/>
    <property type="evidence" value="ECO:0007669"/>
    <property type="project" value="InterPro"/>
</dbReference>
<dbReference type="EMBL" id="JAAGAX010000002">
    <property type="protein sequence ID" value="KAF2321879.1"/>
    <property type="molecule type" value="Genomic_DNA"/>
</dbReference>
<feature type="transmembrane region" description="Helical" evidence="6">
    <location>
        <begin position="523"/>
        <end position="541"/>
    </location>
</feature>
<name>A0A6A6NC35_HEVBR</name>
<feature type="transmembrane region" description="Helical" evidence="6">
    <location>
        <begin position="402"/>
        <end position="421"/>
    </location>
</feature>
<dbReference type="InterPro" id="IPR018456">
    <property type="entry name" value="PTR2_symporter_CS"/>
</dbReference>
<dbReference type="Pfam" id="PF13456">
    <property type="entry name" value="RVT_3"/>
    <property type="match status" value="1"/>
</dbReference>
<feature type="transmembrane region" description="Helical" evidence="6">
    <location>
        <begin position="204"/>
        <end position="225"/>
    </location>
</feature>
<feature type="transmembrane region" description="Helical" evidence="6">
    <location>
        <begin position="441"/>
        <end position="462"/>
    </location>
</feature>
<proteinExistence type="inferred from homology"/>
<feature type="transmembrane region" description="Helical" evidence="6">
    <location>
        <begin position="175"/>
        <end position="198"/>
    </location>
</feature>
<keyword evidence="3 6" id="KW-0812">Transmembrane</keyword>
<protein>
    <recommendedName>
        <fullName evidence="7">RNase H type-1 domain-containing protein</fullName>
    </recommendedName>
</protein>
<feature type="domain" description="RNase H type-1" evidence="7">
    <location>
        <begin position="674"/>
        <end position="715"/>
    </location>
</feature>
<comment type="similarity">
    <text evidence="2">Belongs to the major facilitator superfamily. Proton-dependent oligopeptide transporter (POT/PTR) (TC 2.A.17) family.</text>
</comment>
<keyword evidence="9" id="KW-1185">Reference proteome</keyword>
<dbReference type="InterPro" id="IPR036259">
    <property type="entry name" value="MFS_trans_sf"/>
</dbReference>
<dbReference type="PANTHER" id="PTHR11654">
    <property type="entry name" value="OLIGOPEPTIDE TRANSPORTER-RELATED"/>
    <property type="match status" value="1"/>
</dbReference>
<reference evidence="8 9" key="1">
    <citation type="journal article" date="2020" name="Mol. Plant">
        <title>The Chromosome-Based Rubber Tree Genome Provides New Insights into Spurge Genome Evolution and Rubber Biosynthesis.</title>
        <authorList>
            <person name="Liu J."/>
            <person name="Shi C."/>
            <person name="Shi C.C."/>
            <person name="Li W."/>
            <person name="Zhang Q.J."/>
            <person name="Zhang Y."/>
            <person name="Li K."/>
            <person name="Lu H.F."/>
            <person name="Shi C."/>
            <person name="Zhu S.T."/>
            <person name="Xiao Z.Y."/>
            <person name="Nan H."/>
            <person name="Yue Y."/>
            <person name="Zhu X.G."/>
            <person name="Wu Y."/>
            <person name="Hong X.N."/>
            <person name="Fan G.Y."/>
            <person name="Tong Y."/>
            <person name="Zhang D."/>
            <person name="Mao C.L."/>
            <person name="Liu Y.L."/>
            <person name="Hao S.J."/>
            <person name="Liu W.Q."/>
            <person name="Lv M.Q."/>
            <person name="Zhang H.B."/>
            <person name="Liu Y."/>
            <person name="Hu-Tang G.R."/>
            <person name="Wang J.P."/>
            <person name="Wang J.H."/>
            <person name="Sun Y.H."/>
            <person name="Ni S.B."/>
            <person name="Chen W.B."/>
            <person name="Zhang X.C."/>
            <person name="Jiao Y.N."/>
            <person name="Eichler E.E."/>
            <person name="Li G.H."/>
            <person name="Liu X."/>
            <person name="Gao L.Z."/>
        </authorList>
    </citation>
    <scope>NUCLEOTIDE SEQUENCE [LARGE SCALE GENOMIC DNA]</scope>
    <source>
        <strain evidence="9">cv. GT1</strain>
        <tissue evidence="8">Leaf</tissue>
    </source>
</reference>
<dbReference type="Pfam" id="PF00854">
    <property type="entry name" value="PTR2"/>
    <property type="match status" value="1"/>
</dbReference>
<keyword evidence="4 6" id="KW-1133">Transmembrane helix</keyword>
<evidence type="ECO:0000256" key="6">
    <source>
        <dbReference type="SAM" id="Phobius"/>
    </source>
</evidence>
<feature type="transmembrane region" description="Helical" evidence="6">
    <location>
        <begin position="29"/>
        <end position="53"/>
    </location>
</feature>
<sequence length="733" mass="81297">MDRSLSADPESKISISDARKRGSWITFPFIIGAFACLTLAGAGWAANLIVYLIKEFNVKSIDAAQISNVVNGGSNLVPIFGAIVADSFLGSFSVITISSCISFVGLVLLALTALLDSLRPEPCEDGSSLCQTPSKLQYAVLYGAFVLASTGMGGSRFTLATMGANQFNKPEDQGIFFNWFFFTFYFVSLIGATAVVYIEDNVSWGFGLGLCVAANFIGLLIFILGTRLYRHDKPQGSPFTGLARVVVAAIQKRKVLLSSKSEDYYYDHDTKPKELAAPMSKRFRFFNRAALKAEGDIKPDGSITKPWRLCTVSQVEDFKTLIRIFPMWSTSIFLATPIAMQSSLTVLQALTMDRHLGRHFKIPAGSISVIVLISTAIFLTIIDRFVNPLWQNLTHKSPTPFQRIGVGHVLNVLSMAVSALVESRRLRIAHAQHDRDQGSSVVPMLALWLFPQLILVGIGEGFHFPGQVALYYQEFPTSLRSTATAMISLIIGISFYLSTALIDLIRRVTNWLPDNINEGRLDNVYWVLVVMGVLNFGYYLVCVKLYKYQDVEKELIDNLKCKYFSWCIVPDVCTVSVSNRGNSLWIEFKDAQKANDKQTGQQRQSMWTPHSETLFKLNVDVAVARDGTMGFGGVVWEYLGQVLMAAIKNIKASKTLLLRVIIRLLFWLCTDVVHSPLNKLCVDDILEEAKSFSTASFQFPPRAANKLAHALAKEAIVFSVETIWIQDSGITSN</sequence>
<evidence type="ECO:0000256" key="4">
    <source>
        <dbReference type="ARBA" id="ARBA00022989"/>
    </source>
</evidence>
<comment type="caution">
    <text evidence="8">The sequence shown here is derived from an EMBL/GenBank/DDBJ whole genome shotgun (WGS) entry which is preliminary data.</text>
</comment>
<evidence type="ECO:0000313" key="8">
    <source>
        <dbReference type="EMBL" id="KAF2321879.1"/>
    </source>
</evidence>
<evidence type="ECO:0000313" key="9">
    <source>
        <dbReference type="Proteomes" id="UP000467840"/>
    </source>
</evidence>
<evidence type="ECO:0000259" key="7">
    <source>
        <dbReference type="Pfam" id="PF13456"/>
    </source>
</evidence>
<dbReference type="SUPFAM" id="SSF103473">
    <property type="entry name" value="MFS general substrate transporter"/>
    <property type="match status" value="1"/>
</dbReference>
<dbReference type="GO" id="GO:0003676">
    <property type="term" value="F:nucleic acid binding"/>
    <property type="evidence" value="ECO:0007669"/>
    <property type="project" value="InterPro"/>
</dbReference>
<dbReference type="CDD" id="cd17416">
    <property type="entry name" value="MFS_NPF1_2"/>
    <property type="match status" value="1"/>
</dbReference>
<dbReference type="PROSITE" id="PS01022">
    <property type="entry name" value="PTR2_1"/>
    <property type="match status" value="1"/>
</dbReference>